<dbReference type="Pfam" id="PF00563">
    <property type="entry name" value="EAL"/>
    <property type="match status" value="1"/>
</dbReference>
<dbReference type="InterPro" id="IPR043128">
    <property type="entry name" value="Rev_trsase/Diguanyl_cyclase"/>
</dbReference>
<gene>
    <name evidence="4" type="ORF">M1L60_46425</name>
</gene>
<dbReference type="InterPro" id="IPR050706">
    <property type="entry name" value="Cyclic-di-GMP_PDE-like"/>
</dbReference>
<comment type="caution">
    <text evidence="4">The sequence shown here is derived from an EMBL/GenBank/DDBJ whole genome shotgun (WGS) entry which is preliminary data.</text>
</comment>
<evidence type="ECO:0000256" key="1">
    <source>
        <dbReference type="SAM" id="Phobius"/>
    </source>
</evidence>
<dbReference type="InterPro" id="IPR000160">
    <property type="entry name" value="GGDEF_dom"/>
</dbReference>
<dbReference type="PROSITE" id="PS50883">
    <property type="entry name" value="EAL"/>
    <property type="match status" value="1"/>
</dbReference>
<dbReference type="Gene3D" id="3.20.20.450">
    <property type="entry name" value="EAL domain"/>
    <property type="match status" value="1"/>
</dbReference>
<feature type="transmembrane region" description="Helical" evidence="1">
    <location>
        <begin position="73"/>
        <end position="93"/>
    </location>
</feature>
<evidence type="ECO:0000313" key="4">
    <source>
        <dbReference type="EMBL" id="MCO8278033.1"/>
    </source>
</evidence>
<evidence type="ECO:0000313" key="5">
    <source>
        <dbReference type="Proteomes" id="UP001523369"/>
    </source>
</evidence>
<sequence>MLVVVPLLRRQALLLLAAGLVVADAVWLGAGLTHEWSHALLGWLPLPVTTLLAGHACWQVNRHLELDAETRRFWRHLTAACLLFTGGVIANTIDALGHGTPSQRVGPASLAFYLSVLGVVLWALLRLPSWQRTRSDWIRFGLDLCMVVITIAVLVWHLSLRNHHEWTMQTGSGGAVLAITVVGFLSMATFVKVAFAGAGRLDRRAVYTLATGSAISASLGSLSPFLISRPYLSTSLIAVPVAALSIHVAAVIQQHAGSRTPPPRRSSRRVSITPYLAVAVTDALLLANTRSDMTETAIMQIAAVTLTGVVVIRQIIALRDNKRLLSTVDAQLSDLRRYQNRLEHQATHDKLTGTGNRALLERHVDELLTAGQPFHLVLLDIDDFKAVNDRLGHHVGDSLLTVISHRLTTVVGGRGVVARLGGDEFAVVVPAPADHVEAVLERILATVRQPAELGEHTTVAAISIGVTASRTGDNPSELLRRADVAMYAAKTAGGHRWHWFDQAMDESADAAARLSADLRQALSRGQIFALYQPIIDLTTGLCAGGEVLMRWQHPDRGLISPDLFIPLAECSGCIVDLGYWILEHACRQTATWQRRYGDHAPAKISINVSARQLSEPDFVDRVQEILERTGVDTGRLVLEVTETAVFATTVAVQQLERLKTLGIRIALDDFGTGHSSLSLLLDCPVDLLKVDKSFVSGAAADQAGALIVKNLIGFTSDFAIEAVAEGVETPEQAALLRRLGYQYAQGYLYARPMPAADFEQHFTTATVMTPTG</sequence>
<dbReference type="SMART" id="SM00052">
    <property type="entry name" value="EAL"/>
    <property type="match status" value="1"/>
</dbReference>
<evidence type="ECO:0000259" key="3">
    <source>
        <dbReference type="PROSITE" id="PS50887"/>
    </source>
</evidence>
<dbReference type="Gene3D" id="3.30.70.270">
    <property type="match status" value="1"/>
</dbReference>
<feature type="transmembrane region" description="Helical" evidence="1">
    <location>
        <begin position="42"/>
        <end position="61"/>
    </location>
</feature>
<name>A0ABT1E4J0_9ACTN</name>
<accession>A0ABT1E4J0</accession>
<keyword evidence="1" id="KW-1133">Transmembrane helix</keyword>
<feature type="transmembrane region" description="Helical" evidence="1">
    <location>
        <begin position="12"/>
        <end position="30"/>
    </location>
</feature>
<feature type="domain" description="EAL" evidence="2">
    <location>
        <begin position="511"/>
        <end position="766"/>
    </location>
</feature>
<dbReference type="PANTHER" id="PTHR33121:SF70">
    <property type="entry name" value="SIGNALING PROTEIN YKOW"/>
    <property type="match status" value="1"/>
</dbReference>
<evidence type="ECO:0000259" key="2">
    <source>
        <dbReference type="PROSITE" id="PS50883"/>
    </source>
</evidence>
<feature type="transmembrane region" description="Helical" evidence="1">
    <location>
        <begin position="207"/>
        <end position="227"/>
    </location>
</feature>
<dbReference type="InterPro" id="IPR001633">
    <property type="entry name" value="EAL_dom"/>
</dbReference>
<dbReference type="CDD" id="cd01949">
    <property type="entry name" value="GGDEF"/>
    <property type="match status" value="1"/>
</dbReference>
<protein>
    <submittedName>
        <fullName evidence="4">Bifunctional diguanylate cyclase/phosphodiesterase</fullName>
    </submittedName>
</protein>
<keyword evidence="1" id="KW-0812">Transmembrane</keyword>
<dbReference type="InterPro" id="IPR029787">
    <property type="entry name" value="Nucleotide_cyclase"/>
</dbReference>
<feature type="transmembrane region" description="Helical" evidence="1">
    <location>
        <begin position="176"/>
        <end position="195"/>
    </location>
</feature>
<organism evidence="4 5">
    <name type="scientific">Paractinoplanes aksuensis</name>
    <dbReference type="NCBI Taxonomy" id="2939490"/>
    <lineage>
        <taxon>Bacteria</taxon>
        <taxon>Bacillati</taxon>
        <taxon>Actinomycetota</taxon>
        <taxon>Actinomycetes</taxon>
        <taxon>Micromonosporales</taxon>
        <taxon>Micromonosporaceae</taxon>
        <taxon>Paractinoplanes</taxon>
    </lineage>
</organism>
<proteinExistence type="predicted"/>
<keyword evidence="5" id="KW-1185">Reference proteome</keyword>
<dbReference type="Pfam" id="PF00990">
    <property type="entry name" value="GGDEF"/>
    <property type="match status" value="1"/>
</dbReference>
<feature type="domain" description="GGDEF" evidence="3">
    <location>
        <begin position="372"/>
        <end position="502"/>
    </location>
</feature>
<dbReference type="InterPro" id="IPR035919">
    <property type="entry name" value="EAL_sf"/>
</dbReference>
<dbReference type="PROSITE" id="PS50887">
    <property type="entry name" value="GGDEF"/>
    <property type="match status" value="1"/>
</dbReference>
<dbReference type="NCBIfam" id="TIGR00254">
    <property type="entry name" value="GGDEF"/>
    <property type="match status" value="1"/>
</dbReference>
<reference evidence="4 5" key="1">
    <citation type="submission" date="2022-06" db="EMBL/GenBank/DDBJ databases">
        <title>New Species of the Genus Actinoplanes, ActinopZanes ferrugineus.</title>
        <authorList>
            <person name="Ding P."/>
        </authorList>
    </citation>
    <scope>NUCLEOTIDE SEQUENCE [LARGE SCALE GENOMIC DNA]</scope>
    <source>
        <strain evidence="4 5">TRM88003</strain>
    </source>
</reference>
<dbReference type="SMART" id="SM00267">
    <property type="entry name" value="GGDEF"/>
    <property type="match status" value="1"/>
</dbReference>
<keyword evidence="1" id="KW-0472">Membrane</keyword>
<dbReference type="SUPFAM" id="SSF141868">
    <property type="entry name" value="EAL domain-like"/>
    <property type="match status" value="1"/>
</dbReference>
<feature type="transmembrane region" description="Helical" evidence="1">
    <location>
        <begin position="105"/>
        <end position="125"/>
    </location>
</feature>
<dbReference type="SUPFAM" id="SSF55073">
    <property type="entry name" value="Nucleotide cyclase"/>
    <property type="match status" value="1"/>
</dbReference>
<feature type="transmembrane region" description="Helical" evidence="1">
    <location>
        <begin position="137"/>
        <end position="156"/>
    </location>
</feature>
<dbReference type="EMBL" id="JAMYJR010000078">
    <property type="protein sequence ID" value="MCO8278033.1"/>
    <property type="molecule type" value="Genomic_DNA"/>
</dbReference>
<dbReference type="RefSeq" id="WP_253244032.1">
    <property type="nucleotide sequence ID" value="NZ_JAMYJR010000078.1"/>
</dbReference>
<dbReference type="PANTHER" id="PTHR33121">
    <property type="entry name" value="CYCLIC DI-GMP PHOSPHODIESTERASE PDEF"/>
    <property type="match status" value="1"/>
</dbReference>
<dbReference type="CDD" id="cd01948">
    <property type="entry name" value="EAL"/>
    <property type="match status" value="1"/>
</dbReference>
<dbReference type="Proteomes" id="UP001523369">
    <property type="component" value="Unassembled WGS sequence"/>
</dbReference>